<evidence type="ECO:0000313" key="3">
    <source>
        <dbReference type="Proteomes" id="UP000284842"/>
    </source>
</evidence>
<sequence length="420" mass="48572">MPPRKRKQPLEASPLEPASKRANTASAQSIFNNASRFVSLPDELHLEIASHMPTVFICSEPEDLPLDRFGTDRYFTLNALSQTCRALRPVYLPFLSEKIEVYEGFRLVGKGNRLPKIPIAKKKIKYASSMAQVPSVRASRQYAEELLRQLEIVTVRKPELAQHVISLDVVLTPFSLPRVYNELMRCIALFPNLTTVRLSIINVEVDSEDFRWLYDKHNFPQIKSLFLSPEAVWFSRCCPNASHVAIDTVSNLEGQRSFCQWLTALEKNKKSIQRLGLFPLGGSLGFRYFGRGFFEYVPNLKDITLECNMMRTLLENEEKGERNVIADFRNLQIIHIRADVETFSTWLWRKDQPSIEEEHQQWIQWAERTLHRVEESRGVEREMRIYFTGKDGHCEEHRVYSGLTKALSPLKDGPVEQTEK</sequence>
<organism evidence="2 3">
    <name type="scientific">Panaeolus cyanescens</name>
    <dbReference type="NCBI Taxonomy" id="181874"/>
    <lineage>
        <taxon>Eukaryota</taxon>
        <taxon>Fungi</taxon>
        <taxon>Dikarya</taxon>
        <taxon>Basidiomycota</taxon>
        <taxon>Agaricomycotina</taxon>
        <taxon>Agaricomycetes</taxon>
        <taxon>Agaricomycetidae</taxon>
        <taxon>Agaricales</taxon>
        <taxon>Agaricineae</taxon>
        <taxon>Galeropsidaceae</taxon>
        <taxon>Panaeolus</taxon>
    </lineage>
</organism>
<dbReference type="Proteomes" id="UP000284842">
    <property type="component" value="Unassembled WGS sequence"/>
</dbReference>
<feature type="region of interest" description="Disordered" evidence="1">
    <location>
        <begin position="1"/>
        <end position="24"/>
    </location>
</feature>
<evidence type="ECO:0000313" key="2">
    <source>
        <dbReference type="EMBL" id="PPQ76113.1"/>
    </source>
</evidence>
<evidence type="ECO:0000256" key="1">
    <source>
        <dbReference type="SAM" id="MobiDB-lite"/>
    </source>
</evidence>
<name>A0A409WCA2_9AGAR</name>
<reference evidence="2 3" key="1">
    <citation type="journal article" date="2018" name="Evol. Lett.">
        <title>Horizontal gene cluster transfer increased hallucinogenic mushroom diversity.</title>
        <authorList>
            <person name="Reynolds H.T."/>
            <person name="Vijayakumar V."/>
            <person name="Gluck-Thaler E."/>
            <person name="Korotkin H.B."/>
            <person name="Matheny P.B."/>
            <person name="Slot J.C."/>
        </authorList>
    </citation>
    <scope>NUCLEOTIDE SEQUENCE [LARGE SCALE GENOMIC DNA]</scope>
    <source>
        <strain evidence="2 3">2629</strain>
    </source>
</reference>
<dbReference type="EMBL" id="NHTK01005607">
    <property type="protein sequence ID" value="PPQ76113.1"/>
    <property type="molecule type" value="Genomic_DNA"/>
</dbReference>
<protein>
    <submittedName>
        <fullName evidence="2">Uncharacterized protein</fullName>
    </submittedName>
</protein>
<proteinExistence type="predicted"/>
<dbReference type="AlphaFoldDB" id="A0A409WCA2"/>
<accession>A0A409WCA2</accession>
<keyword evidence="3" id="KW-1185">Reference proteome</keyword>
<dbReference type="InParanoid" id="A0A409WCA2"/>
<dbReference type="OrthoDB" id="2891411at2759"/>
<comment type="caution">
    <text evidence="2">The sequence shown here is derived from an EMBL/GenBank/DDBJ whole genome shotgun (WGS) entry which is preliminary data.</text>
</comment>
<gene>
    <name evidence="2" type="ORF">CVT24_003770</name>
</gene>